<sequence length="144" mass="15634">MVQNLASRMGIYGAFTIAKAMGGTSTYIPKGEICEAGKNLIEKIGSKQLVQGLIKYYGGEVLYIPSCSAVERALRNIEIHHAAEAGISAGRSMNKIVNDLATLYQLSDRHIWIILKRPPATSRHSPAGNANSLHAHLKTTPEIH</sequence>
<dbReference type="Proteomes" id="UP000265560">
    <property type="component" value="Chromosome"/>
</dbReference>
<evidence type="ECO:0000313" key="3">
    <source>
        <dbReference type="EMBL" id="AYC32731.1"/>
    </source>
</evidence>
<evidence type="ECO:0000256" key="1">
    <source>
        <dbReference type="SAM" id="MobiDB-lite"/>
    </source>
</evidence>
<name>A0A385Z222_9PSED</name>
<dbReference type="SUPFAM" id="SSF46689">
    <property type="entry name" value="Homeodomain-like"/>
    <property type="match status" value="1"/>
</dbReference>
<feature type="domain" description="Mor transcription activator" evidence="2">
    <location>
        <begin position="41"/>
        <end position="118"/>
    </location>
</feature>
<evidence type="ECO:0000313" key="4">
    <source>
        <dbReference type="Proteomes" id="UP000265560"/>
    </source>
</evidence>
<gene>
    <name evidence="3" type="ORF">D3880_10175</name>
</gene>
<dbReference type="KEGG" id="pcav:D3880_10175"/>
<dbReference type="OrthoDB" id="8896696at2"/>
<evidence type="ECO:0000259" key="2">
    <source>
        <dbReference type="Pfam" id="PF08765"/>
    </source>
</evidence>
<protein>
    <recommendedName>
        <fullName evidence="2">Mor transcription activator domain-containing protein</fullName>
    </recommendedName>
</protein>
<proteinExistence type="predicted"/>
<accession>A0A385Z222</accession>
<dbReference type="InterPro" id="IPR014875">
    <property type="entry name" value="Mor_transcription_activator"/>
</dbReference>
<dbReference type="AlphaFoldDB" id="A0A385Z222"/>
<dbReference type="Pfam" id="PF08765">
    <property type="entry name" value="Mor"/>
    <property type="match status" value="1"/>
</dbReference>
<feature type="region of interest" description="Disordered" evidence="1">
    <location>
        <begin position="121"/>
        <end position="144"/>
    </location>
</feature>
<dbReference type="InterPro" id="IPR009057">
    <property type="entry name" value="Homeodomain-like_sf"/>
</dbReference>
<dbReference type="EMBL" id="CP032419">
    <property type="protein sequence ID" value="AYC32731.1"/>
    <property type="molecule type" value="Genomic_DNA"/>
</dbReference>
<organism evidence="3 4">
    <name type="scientific">Pseudomonas cavernae</name>
    <dbReference type="NCBI Taxonomy" id="2320867"/>
    <lineage>
        <taxon>Bacteria</taxon>
        <taxon>Pseudomonadati</taxon>
        <taxon>Pseudomonadota</taxon>
        <taxon>Gammaproteobacteria</taxon>
        <taxon>Pseudomonadales</taxon>
        <taxon>Pseudomonadaceae</taxon>
        <taxon>Pseudomonas</taxon>
    </lineage>
</organism>
<reference evidence="4" key="1">
    <citation type="submission" date="2018-09" db="EMBL/GenBank/DDBJ databases">
        <authorList>
            <person name="Zhu H."/>
        </authorList>
    </citation>
    <scope>NUCLEOTIDE SEQUENCE [LARGE SCALE GENOMIC DNA]</scope>
    <source>
        <strain evidence="4">K2W31S-8</strain>
    </source>
</reference>
<feature type="compositionally biased region" description="Polar residues" evidence="1">
    <location>
        <begin position="122"/>
        <end position="132"/>
    </location>
</feature>
<keyword evidence="4" id="KW-1185">Reference proteome</keyword>